<evidence type="ECO:0000256" key="3">
    <source>
        <dbReference type="ARBA" id="ARBA00023204"/>
    </source>
</evidence>
<feature type="domain" description="MutL C-terminal dimerisation" evidence="4">
    <location>
        <begin position="398"/>
        <end position="542"/>
    </location>
</feature>
<dbReference type="InterPro" id="IPR038973">
    <property type="entry name" value="MutL/Mlh/Pms-like"/>
</dbReference>
<dbReference type="SMART" id="SM00853">
    <property type="entry name" value="MutL_C"/>
    <property type="match status" value="1"/>
</dbReference>
<proteinExistence type="inferred from homology"/>
<dbReference type="Gene3D" id="3.30.565.10">
    <property type="entry name" value="Histidine kinase-like ATPase, C-terminal domain"/>
    <property type="match status" value="1"/>
</dbReference>
<dbReference type="InterPro" id="IPR014790">
    <property type="entry name" value="MutL_C"/>
</dbReference>
<dbReference type="InterPro" id="IPR013507">
    <property type="entry name" value="DNA_mismatch_S5_2-like"/>
</dbReference>
<accession>A0A644WA37</accession>
<dbReference type="FunFam" id="3.30.565.10:FF:000003">
    <property type="entry name" value="DNA mismatch repair endonuclease MutL"/>
    <property type="match status" value="1"/>
</dbReference>
<dbReference type="SUPFAM" id="SSF54211">
    <property type="entry name" value="Ribosomal protein S5 domain 2-like"/>
    <property type="match status" value="1"/>
</dbReference>
<feature type="domain" description="DNA mismatch repair protein S5" evidence="5">
    <location>
        <begin position="206"/>
        <end position="324"/>
    </location>
</feature>
<dbReference type="NCBIfam" id="TIGR00585">
    <property type="entry name" value="mutl"/>
    <property type="match status" value="1"/>
</dbReference>
<protein>
    <submittedName>
        <fullName evidence="6">DNA mismatch repair protein MutL</fullName>
    </submittedName>
</protein>
<dbReference type="GO" id="GO:0032300">
    <property type="term" value="C:mismatch repair complex"/>
    <property type="evidence" value="ECO:0007669"/>
    <property type="project" value="InterPro"/>
</dbReference>
<gene>
    <name evidence="6" type="primary">mutL_15</name>
    <name evidence="6" type="ORF">SDC9_46885</name>
</gene>
<dbReference type="CDD" id="cd16926">
    <property type="entry name" value="HATPase_MutL-MLH-PMS-like"/>
    <property type="match status" value="1"/>
</dbReference>
<dbReference type="InterPro" id="IPR042120">
    <property type="entry name" value="MutL_C_dimsub"/>
</dbReference>
<dbReference type="PANTHER" id="PTHR10073">
    <property type="entry name" value="DNA MISMATCH REPAIR PROTEIN MLH, PMS, MUTL"/>
    <property type="match status" value="1"/>
</dbReference>
<evidence type="ECO:0000256" key="2">
    <source>
        <dbReference type="ARBA" id="ARBA00022763"/>
    </source>
</evidence>
<dbReference type="Pfam" id="PF08676">
    <property type="entry name" value="MutL_C"/>
    <property type="match status" value="1"/>
</dbReference>
<comment type="caution">
    <text evidence="6">The sequence shown here is derived from an EMBL/GenBank/DDBJ whole genome shotgun (WGS) entry which is preliminary data.</text>
</comment>
<dbReference type="InterPro" id="IPR002099">
    <property type="entry name" value="MutL/Mlh/PMS"/>
</dbReference>
<dbReference type="InterPro" id="IPR037198">
    <property type="entry name" value="MutL_C_sf"/>
</dbReference>
<dbReference type="InterPro" id="IPR020667">
    <property type="entry name" value="DNA_mismatch_repair_MutL"/>
</dbReference>
<dbReference type="InterPro" id="IPR036890">
    <property type="entry name" value="HATPase_C_sf"/>
</dbReference>
<evidence type="ECO:0000313" key="6">
    <source>
        <dbReference type="EMBL" id="MPM00656.1"/>
    </source>
</evidence>
<dbReference type="GO" id="GO:0030983">
    <property type="term" value="F:mismatched DNA binding"/>
    <property type="evidence" value="ECO:0007669"/>
    <property type="project" value="InterPro"/>
</dbReference>
<dbReference type="InterPro" id="IPR014762">
    <property type="entry name" value="DNA_mismatch_repair_CS"/>
</dbReference>
<keyword evidence="3" id="KW-0234">DNA repair</keyword>
<dbReference type="PROSITE" id="PS00058">
    <property type="entry name" value="DNA_MISMATCH_REPAIR_1"/>
    <property type="match status" value="1"/>
</dbReference>
<dbReference type="GO" id="GO:0006298">
    <property type="term" value="P:mismatch repair"/>
    <property type="evidence" value="ECO:0007669"/>
    <property type="project" value="InterPro"/>
</dbReference>
<dbReference type="Gene3D" id="3.30.1370.100">
    <property type="entry name" value="MutL, C-terminal domain, regulatory subdomain"/>
    <property type="match status" value="1"/>
</dbReference>
<dbReference type="Gene3D" id="3.30.230.10">
    <property type="match status" value="1"/>
</dbReference>
<dbReference type="SUPFAM" id="SSF55874">
    <property type="entry name" value="ATPase domain of HSP90 chaperone/DNA topoisomerase II/histidine kinase"/>
    <property type="match status" value="1"/>
</dbReference>
<dbReference type="Pfam" id="PF01119">
    <property type="entry name" value="DNA_mis_repair"/>
    <property type="match status" value="1"/>
</dbReference>
<dbReference type="Gene3D" id="3.30.1540.20">
    <property type="entry name" value="MutL, C-terminal domain, dimerisation subdomain"/>
    <property type="match status" value="1"/>
</dbReference>
<dbReference type="GO" id="GO:0016887">
    <property type="term" value="F:ATP hydrolysis activity"/>
    <property type="evidence" value="ECO:0007669"/>
    <property type="project" value="InterPro"/>
</dbReference>
<dbReference type="GO" id="GO:0140664">
    <property type="term" value="F:ATP-dependent DNA damage sensor activity"/>
    <property type="evidence" value="ECO:0007669"/>
    <property type="project" value="InterPro"/>
</dbReference>
<evidence type="ECO:0000259" key="5">
    <source>
        <dbReference type="SMART" id="SM01340"/>
    </source>
</evidence>
<evidence type="ECO:0000259" key="4">
    <source>
        <dbReference type="SMART" id="SM00853"/>
    </source>
</evidence>
<dbReference type="HAMAP" id="MF_00149">
    <property type="entry name" value="DNA_mis_repair"/>
    <property type="match status" value="1"/>
</dbReference>
<keyword evidence="2" id="KW-0227">DNA damage</keyword>
<dbReference type="SUPFAM" id="SSF118116">
    <property type="entry name" value="DNA mismatch repair protein MutL"/>
    <property type="match status" value="1"/>
</dbReference>
<dbReference type="CDD" id="cd00782">
    <property type="entry name" value="MutL_Trans"/>
    <property type="match status" value="1"/>
</dbReference>
<dbReference type="PANTHER" id="PTHR10073:SF12">
    <property type="entry name" value="DNA MISMATCH REPAIR PROTEIN MLH1"/>
    <property type="match status" value="1"/>
</dbReference>
<name>A0A644WA37_9ZZZZ</name>
<dbReference type="SMART" id="SM01340">
    <property type="entry name" value="DNA_mis_repair"/>
    <property type="match status" value="1"/>
</dbReference>
<dbReference type="GO" id="GO:0005524">
    <property type="term" value="F:ATP binding"/>
    <property type="evidence" value="ECO:0007669"/>
    <property type="project" value="InterPro"/>
</dbReference>
<sequence>MLKILPGHVSNLIAAGEVVQRPASVVKELMENAVDAGAAEISVSIKDSGRTLIQVSDNGCGMSREDAVLAFERHATSKINEIEDLEQLGTFGFRGEALASIASVSEVTLRTRRAEDETGTEVKISESKVNSVNQIATPQGSIFSVRNIFYNIPARRKFLKSDAAEYRQILAEFTRIAITRPDLHFHFTNNGVEVYNLPPANLRLRIQSILGRELGKELVEISVDTTIVKIKGYIGKPEDARKTPGNQYFFANGRFFRSPYFQKALLKAYDNLIQEGHLPSFFVFFEAEQSRIDVNIHPAKTEVKFEDDYAIFDILHSAVRESLGRNSFMPSIDFDQEGAPEIPKVKSGYWVPPPKIDYDPLFNPFFEEGKFNREADRSWEPIKDSGAIFQEEHIVQKPVLQVGSRYIATTIKSGLIIIDIIRAWERILFERYIKSLTMESADIQKVLFPAQLNLSEAQKSVVDEKSARILQFGFDIRRSENGEYLLTGIPDSFSGEIERVDKLADTLINILPEGRGDIGAEVRERIASTLSSAGARQKSGTLSHLEARGLVDALFACTEPANSPSGYPVFSLLSVEEIEGRMSV</sequence>
<evidence type="ECO:0000256" key="1">
    <source>
        <dbReference type="ARBA" id="ARBA00006082"/>
    </source>
</evidence>
<dbReference type="InterPro" id="IPR014721">
    <property type="entry name" value="Ribsml_uS5_D2-typ_fold_subgr"/>
</dbReference>
<organism evidence="6">
    <name type="scientific">bioreactor metagenome</name>
    <dbReference type="NCBI Taxonomy" id="1076179"/>
    <lineage>
        <taxon>unclassified sequences</taxon>
        <taxon>metagenomes</taxon>
        <taxon>ecological metagenomes</taxon>
    </lineage>
</organism>
<dbReference type="AlphaFoldDB" id="A0A644WA37"/>
<dbReference type="InterPro" id="IPR020568">
    <property type="entry name" value="Ribosomal_Su5_D2-typ_SF"/>
</dbReference>
<comment type="similarity">
    <text evidence="1">Belongs to the DNA mismatch repair MutL/HexB family.</text>
</comment>
<dbReference type="InterPro" id="IPR042121">
    <property type="entry name" value="MutL_C_regsub"/>
</dbReference>
<dbReference type="Pfam" id="PF13589">
    <property type="entry name" value="HATPase_c_3"/>
    <property type="match status" value="1"/>
</dbReference>
<dbReference type="EMBL" id="VSSQ01000743">
    <property type="protein sequence ID" value="MPM00656.1"/>
    <property type="molecule type" value="Genomic_DNA"/>
</dbReference>
<reference evidence="6" key="1">
    <citation type="submission" date="2019-08" db="EMBL/GenBank/DDBJ databases">
        <authorList>
            <person name="Kucharzyk K."/>
            <person name="Murdoch R.W."/>
            <person name="Higgins S."/>
            <person name="Loffler F."/>
        </authorList>
    </citation>
    <scope>NUCLEOTIDE SEQUENCE</scope>
</reference>